<evidence type="ECO:0000313" key="4">
    <source>
        <dbReference type="EMBL" id="MDQ0393988.1"/>
    </source>
</evidence>
<dbReference type="SUPFAM" id="SSF48498">
    <property type="entry name" value="Tetracyclin repressor-like, C-terminal domain"/>
    <property type="match status" value="1"/>
</dbReference>
<dbReference type="InterPro" id="IPR039536">
    <property type="entry name" value="TetR_C_Proteobacteria"/>
</dbReference>
<dbReference type="Pfam" id="PF00440">
    <property type="entry name" value="TetR_N"/>
    <property type="match status" value="1"/>
</dbReference>
<dbReference type="EMBL" id="JAUSVK010000001">
    <property type="protein sequence ID" value="MDQ0393988.1"/>
    <property type="molecule type" value="Genomic_DNA"/>
</dbReference>
<dbReference type="PANTHER" id="PTHR30055">
    <property type="entry name" value="HTH-TYPE TRANSCRIPTIONAL REGULATOR RUTR"/>
    <property type="match status" value="1"/>
</dbReference>
<dbReference type="InterPro" id="IPR001647">
    <property type="entry name" value="HTH_TetR"/>
</dbReference>
<feature type="DNA-binding region" description="H-T-H motif" evidence="2">
    <location>
        <begin position="44"/>
        <end position="63"/>
    </location>
</feature>
<dbReference type="Gene3D" id="1.10.357.10">
    <property type="entry name" value="Tetracycline Repressor, domain 2"/>
    <property type="match status" value="1"/>
</dbReference>
<reference evidence="4 5" key="1">
    <citation type="submission" date="2023-07" db="EMBL/GenBank/DDBJ databases">
        <title>Genomic Encyclopedia of Type Strains, Phase IV (KMG-IV): sequencing the most valuable type-strain genomes for metagenomic binning, comparative biology and taxonomic classification.</title>
        <authorList>
            <person name="Goeker M."/>
        </authorList>
    </citation>
    <scope>NUCLEOTIDE SEQUENCE [LARGE SCALE GENOMIC DNA]</scope>
    <source>
        <strain evidence="4 5">DSM 5896</strain>
    </source>
</reference>
<dbReference type="InterPro" id="IPR050109">
    <property type="entry name" value="HTH-type_TetR-like_transc_reg"/>
</dbReference>
<feature type="domain" description="HTH tetR-type" evidence="3">
    <location>
        <begin position="21"/>
        <end position="81"/>
    </location>
</feature>
<evidence type="ECO:0000256" key="1">
    <source>
        <dbReference type="ARBA" id="ARBA00023125"/>
    </source>
</evidence>
<dbReference type="InterPro" id="IPR036271">
    <property type="entry name" value="Tet_transcr_reg_TetR-rel_C_sf"/>
</dbReference>
<keyword evidence="5" id="KW-1185">Reference proteome</keyword>
<sequence>MRQIQAVAARPRGRPQLRCDEDTRHLLVEAAACEFQKSGYAGTSMATVAQRAGISTKTMYRLIPTKADLFTAVVADRIGLFMLAIDDETLEATDLEEALGRILAAYGRLTLSPETIAINRLVIGESDRFPEISNAFYDTAVLRTSLAMERWLRRQCDRGLMRLDDPALAVGMLRGMMIMEPQRNVMLGRAPAPSGEEILRRARVCARLFLQGCRI</sequence>
<comment type="caution">
    <text evidence="4">The sequence shown here is derived from an EMBL/GenBank/DDBJ whole genome shotgun (WGS) entry which is preliminary data.</text>
</comment>
<protein>
    <submittedName>
        <fullName evidence="4">AcrR family transcriptional regulator</fullName>
    </submittedName>
</protein>
<evidence type="ECO:0000256" key="2">
    <source>
        <dbReference type="PROSITE-ProRule" id="PRU00335"/>
    </source>
</evidence>
<proteinExistence type="predicted"/>
<organism evidence="4 5">
    <name type="scientific">Labrys monachus</name>
    <dbReference type="NCBI Taxonomy" id="217067"/>
    <lineage>
        <taxon>Bacteria</taxon>
        <taxon>Pseudomonadati</taxon>
        <taxon>Pseudomonadota</taxon>
        <taxon>Alphaproteobacteria</taxon>
        <taxon>Hyphomicrobiales</taxon>
        <taxon>Xanthobacteraceae</taxon>
        <taxon>Labrys</taxon>
    </lineage>
</organism>
<dbReference type="PROSITE" id="PS50977">
    <property type="entry name" value="HTH_TETR_2"/>
    <property type="match status" value="1"/>
</dbReference>
<evidence type="ECO:0000313" key="5">
    <source>
        <dbReference type="Proteomes" id="UP001237448"/>
    </source>
</evidence>
<keyword evidence="1 2" id="KW-0238">DNA-binding</keyword>
<dbReference type="InterPro" id="IPR009057">
    <property type="entry name" value="Homeodomain-like_sf"/>
</dbReference>
<dbReference type="RefSeq" id="WP_307430207.1">
    <property type="nucleotide sequence ID" value="NZ_JAUSVK010000001.1"/>
</dbReference>
<accession>A0ABU0FH93</accession>
<evidence type="ECO:0000259" key="3">
    <source>
        <dbReference type="PROSITE" id="PS50977"/>
    </source>
</evidence>
<name>A0ABU0FH93_9HYPH</name>
<dbReference type="Proteomes" id="UP001237448">
    <property type="component" value="Unassembled WGS sequence"/>
</dbReference>
<dbReference type="Pfam" id="PF14246">
    <property type="entry name" value="TetR_C_7"/>
    <property type="match status" value="1"/>
</dbReference>
<dbReference type="PANTHER" id="PTHR30055:SF223">
    <property type="entry name" value="HTH-TYPE TRANSCRIPTIONAL REGULATOR UIDR"/>
    <property type="match status" value="1"/>
</dbReference>
<dbReference type="SUPFAM" id="SSF46689">
    <property type="entry name" value="Homeodomain-like"/>
    <property type="match status" value="1"/>
</dbReference>
<gene>
    <name evidence="4" type="ORF">J3R73_003780</name>
</gene>